<dbReference type="Pfam" id="PF08238">
    <property type="entry name" value="Sel1"/>
    <property type="match status" value="1"/>
</dbReference>
<dbReference type="EMBL" id="ASGY01000152">
    <property type="protein sequence ID" value="KGE66110.1"/>
    <property type="molecule type" value="Genomic_DNA"/>
</dbReference>
<name>A0A0A1YVQ3_PSEFL</name>
<dbReference type="Proteomes" id="UP000030060">
    <property type="component" value="Unassembled WGS sequence"/>
</dbReference>
<evidence type="ECO:0000313" key="1">
    <source>
        <dbReference type="EMBL" id="KGE66110.1"/>
    </source>
</evidence>
<dbReference type="SUPFAM" id="SSF81901">
    <property type="entry name" value="HCP-like"/>
    <property type="match status" value="1"/>
</dbReference>
<comment type="caution">
    <text evidence="1">The sequence shown here is derived from an EMBL/GenBank/DDBJ whole genome shotgun (WGS) entry which is preliminary data.</text>
</comment>
<gene>
    <name evidence="1" type="ORF">K814_0120500</name>
</gene>
<sequence length="289" mass="32747">MSKYLTTLEIVPSTEHLQAHRVRKAAVLYIYLLTTKCKLLTGGIAKVILQQAPVEAEQTHTNVCSYAHPFKRLQSLPAGATDATIRECLIDDINESLISLATLKGWDTDPIHKLHAEIVKREYQFSGTSGRPLKNPSNTLTASAAWNTDQYINIGVLVQRSKDTPHEFFTATRIGISLGLFESLLGPVEWVNEKTVRLYQTNKRDYWEIDTSSREVIFHYPRAESNDAHGQFDLAKMYIDGWIVEQDFEQARLWLERAAAQGFSRAVKLLQRMLNGDENLADPVMNSKK</sequence>
<dbReference type="SMART" id="SM00671">
    <property type="entry name" value="SEL1"/>
    <property type="match status" value="1"/>
</dbReference>
<evidence type="ECO:0000313" key="2">
    <source>
        <dbReference type="Proteomes" id="UP000030060"/>
    </source>
</evidence>
<organism evidence="1 2">
    <name type="scientific">Pseudomonas fluorescens LMG 5329</name>
    <dbReference type="NCBI Taxonomy" id="1324332"/>
    <lineage>
        <taxon>Bacteria</taxon>
        <taxon>Pseudomonadati</taxon>
        <taxon>Pseudomonadota</taxon>
        <taxon>Gammaproteobacteria</taxon>
        <taxon>Pseudomonadales</taxon>
        <taxon>Pseudomonadaceae</taxon>
        <taxon>Pseudomonas</taxon>
    </lineage>
</organism>
<dbReference type="RefSeq" id="WP_038848487.1">
    <property type="nucleotide sequence ID" value="NZ_ASGY01000152.1"/>
</dbReference>
<dbReference type="InterPro" id="IPR011990">
    <property type="entry name" value="TPR-like_helical_dom_sf"/>
</dbReference>
<dbReference type="Gene3D" id="1.25.40.10">
    <property type="entry name" value="Tetratricopeptide repeat domain"/>
    <property type="match status" value="1"/>
</dbReference>
<dbReference type="OrthoDB" id="6810016at2"/>
<dbReference type="AlphaFoldDB" id="A0A0A1YVQ3"/>
<proteinExistence type="predicted"/>
<accession>A0A0A1YVQ3</accession>
<dbReference type="InterPro" id="IPR006597">
    <property type="entry name" value="Sel1-like"/>
</dbReference>
<protein>
    <recommendedName>
        <fullName evidence="3">Sel1 repeat-containing protein</fullName>
    </recommendedName>
</protein>
<reference evidence="1 2" key="1">
    <citation type="journal article" date="2013" name="Genome Announc.">
        <title>Draft Genome Sequence of Pseudomonas fluorescens LMG 5329, a White Line-Inducing Principle-Producing Bioindicator for the Mushroom Pathogen Pseudomonas tolaasii.</title>
        <authorList>
            <person name="Ghequire M.G."/>
            <person name="Rokni-Zadeh H."/>
            <person name="Zarrineh P."/>
            <person name="De Mot R."/>
        </authorList>
    </citation>
    <scope>NUCLEOTIDE SEQUENCE [LARGE SCALE GENOMIC DNA]</scope>
    <source>
        <strain evidence="1 2">LMG 5329</strain>
    </source>
</reference>
<evidence type="ECO:0008006" key="3">
    <source>
        <dbReference type="Google" id="ProtNLM"/>
    </source>
</evidence>